<sequence length="165" mass="18399">MLYNLFPSDLPCGEIFRGNIALRKSDKSANCHAATELQGKKTDMRMKPDWLNDNPMVELVTMAEDSYLRHTMTPSPVLRMGMAGTCHGITAISGDKDESRIRQSVAPIVIMCAKRRLPKSKCRNTAMSNGSEYSTRQRSVHSSLSKGKPCTWQRDTVGIFNMTKG</sequence>
<accession>A0A3R6BHH0</accession>
<feature type="region of interest" description="Disordered" evidence="1">
    <location>
        <begin position="123"/>
        <end position="147"/>
    </location>
</feature>
<evidence type="ECO:0000256" key="1">
    <source>
        <dbReference type="SAM" id="MobiDB-lite"/>
    </source>
</evidence>
<gene>
    <name evidence="2" type="ORF">DW828_19590</name>
</gene>
<dbReference type="EMBL" id="QSII01000046">
    <property type="protein sequence ID" value="RHC78566.1"/>
    <property type="molecule type" value="Genomic_DNA"/>
</dbReference>
<name>A0A3R6BHH0_9BACT</name>
<reference evidence="2 3" key="1">
    <citation type="submission" date="2018-08" db="EMBL/GenBank/DDBJ databases">
        <title>A genome reference for cultivated species of the human gut microbiota.</title>
        <authorList>
            <person name="Zou Y."/>
            <person name="Xue W."/>
            <person name="Luo G."/>
        </authorList>
    </citation>
    <scope>NUCLEOTIDE SEQUENCE [LARGE SCALE GENOMIC DNA]</scope>
    <source>
        <strain evidence="2 3">AM34-17</strain>
    </source>
</reference>
<feature type="compositionally biased region" description="Polar residues" evidence="1">
    <location>
        <begin position="123"/>
        <end position="145"/>
    </location>
</feature>
<evidence type="ECO:0000313" key="2">
    <source>
        <dbReference type="EMBL" id="RHC78566.1"/>
    </source>
</evidence>
<dbReference type="RefSeq" id="WP_025279454.1">
    <property type="nucleotide sequence ID" value="NZ_QSII01000046.1"/>
</dbReference>
<evidence type="ECO:0000313" key="3">
    <source>
        <dbReference type="Proteomes" id="UP000286260"/>
    </source>
</evidence>
<dbReference type="AlphaFoldDB" id="A0A3R6BHH0"/>
<comment type="caution">
    <text evidence="2">The sequence shown here is derived from an EMBL/GenBank/DDBJ whole genome shotgun (WGS) entry which is preliminary data.</text>
</comment>
<organism evidence="2 3">
    <name type="scientific">Parabacteroides merdae</name>
    <dbReference type="NCBI Taxonomy" id="46503"/>
    <lineage>
        <taxon>Bacteria</taxon>
        <taxon>Pseudomonadati</taxon>
        <taxon>Bacteroidota</taxon>
        <taxon>Bacteroidia</taxon>
        <taxon>Bacteroidales</taxon>
        <taxon>Tannerellaceae</taxon>
        <taxon>Parabacteroides</taxon>
    </lineage>
</organism>
<dbReference type="Proteomes" id="UP000286260">
    <property type="component" value="Unassembled WGS sequence"/>
</dbReference>
<protein>
    <submittedName>
        <fullName evidence="2">Uncharacterized protein</fullName>
    </submittedName>
</protein>
<proteinExistence type="predicted"/>